<gene>
    <name evidence="2" type="ORF">LKD81_04470</name>
</gene>
<dbReference type="AlphaFoldDB" id="A0AAE3E829"/>
<keyword evidence="1" id="KW-0812">Transmembrane</keyword>
<evidence type="ECO:0000256" key="1">
    <source>
        <dbReference type="SAM" id="Phobius"/>
    </source>
</evidence>
<dbReference type="GO" id="GO:0051301">
    <property type="term" value="P:cell division"/>
    <property type="evidence" value="ECO:0007669"/>
    <property type="project" value="UniProtKB-KW"/>
</dbReference>
<protein>
    <submittedName>
        <fullName evidence="2">Cell division protein FtsQ</fullName>
    </submittedName>
</protein>
<name>A0AAE3E829_9FIRM</name>
<keyword evidence="1" id="KW-1133">Transmembrane helix</keyword>
<dbReference type="Proteomes" id="UP001198182">
    <property type="component" value="Unassembled WGS sequence"/>
</dbReference>
<organism evidence="2 3">
    <name type="scientific">Hominifimenecus microfluidus</name>
    <dbReference type="NCBI Taxonomy" id="2885348"/>
    <lineage>
        <taxon>Bacteria</taxon>
        <taxon>Bacillati</taxon>
        <taxon>Bacillota</taxon>
        <taxon>Clostridia</taxon>
        <taxon>Lachnospirales</taxon>
        <taxon>Lachnospiraceae</taxon>
        <taxon>Hominifimenecus</taxon>
    </lineage>
</organism>
<evidence type="ECO:0000313" key="2">
    <source>
        <dbReference type="EMBL" id="MCC2230256.1"/>
    </source>
</evidence>
<comment type="caution">
    <text evidence="2">The sequence shown here is derived from an EMBL/GenBank/DDBJ whole genome shotgun (WGS) entry which is preliminary data.</text>
</comment>
<keyword evidence="3" id="KW-1185">Reference proteome</keyword>
<proteinExistence type="predicted"/>
<keyword evidence="2" id="KW-0131">Cell cycle</keyword>
<feature type="transmembrane region" description="Helical" evidence="1">
    <location>
        <begin position="24"/>
        <end position="41"/>
    </location>
</feature>
<reference evidence="2" key="1">
    <citation type="submission" date="2021-10" db="EMBL/GenBank/DDBJ databases">
        <title>Anaerobic single-cell dispensing facilitates the cultivation of human gut bacteria.</title>
        <authorList>
            <person name="Afrizal A."/>
        </authorList>
    </citation>
    <scope>NUCLEOTIDE SEQUENCE</scope>
    <source>
        <strain evidence="2">CLA-AA-H215</strain>
    </source>
</reference>
<keyword evidence="1" id="KW-0472">Membrane</keyword>
<evidence type="ECO:0000313" key="3">
    <source>
        <dbReference type="Proteomes" id="UP001198182"/>
    </source>
</evidence>
<accession>A0AAE3E829</accession>
<keyword evidence="2" id="KW-0132">Cell division</keyword>
<dbReference type="RefSeq" id="WP_308452963.1">
    <property type="nucleotide sequence ID" value="NZ_JAJEQR010000009.1"/>
</dbReference>
<dbReference type="EMBL" id="JAJEQR010000009">
    <property type="protein sequence ID" value="MCC2230256.1"/>
    <property type="molecule type" value="Genomic_DNA"/>
</dbReference>
<sequence length="264" mass="30353">MIAEEKEPKETASVEKRAKRKKKIRIVLVLLILLMMIPVFLRVTQVQVEGNQYYTEQEIEDLVFPDSFSRSPLLIFLNGRLGNYREIPFVQKYRVTLTGLTSAKITVYEKSMVGYVEFMGSCLYFDKDGMVVESSKEHYGSVPKVTGLQMDYIVLNQKLPVVDDVIFQELLQMTQYFSSTMITFGDMESDMISLVDGIHFDSHENVSCTIGDIEISFGSGEQMEGKLQEMHDILPKLYGRKGTLHLETYDETVTEPSYVFRNRE</sequence>